<dbReference type="EMBL" id="JAQJZL010000001">
    <property type="protein sequence ID" value="KAJ6057617.1"/>
    <property type="molecule type" value="Genomic_DNA"/>
</dbReference>
<gene>
    <name evidence="3" type="ORF">N7460_000891</name>
</gene>
<dbReference type="InterPro" id="IPR056121">
    <property type="entry name" value="DUF7704"/>
</dbReference>
<dbReference type="Proteomes" id="UP001219568">
    <property type="component" value="Unassembled WGS sequence"/>
</dbReference>
<accession>A0AAD6IPE9</accession>
<comment type="caution">
    <text evidence="3">The sequence shown here is derived from an EMBL/GenBank/DDBJ whole genome shotgun (WGS) entry which is preliminary data.</text>
</comment>
<reference evidence="3" key="1">
    <citation type="journal article" date="2023" name="IMA Fungus">
        <title>Comparative genomic study of the Penicillium genus elucidates a diverse pangenome and 15 lateral gene transfer events.</title>
        <authorList>
            <person name="Petersen C."/>
            <person name="Sorensen T."/>
            <person name="Nielsen M.R."/>
            <person name="Sondergaard T.E."/>
            <person name="Sorensen J.L."/>
            <person name="Fitzpatrick D.A."/>
            <person name="Frisvad J.C."/>
            <person name="Nielsen K.L."/>
        </authorList>
    </citation>
    <scope>NUCLEOTIDE SEQUENCE</scope>
    <source>
        <strain evidence="3">IBT 15450</strain>
    </source>
</reference>
<dbReference type="Pfam" id="PF24803">
    <property type="entry name" value="DUF7704"/>
    <property type="match status" value="1"/>
</dbReference>
<sequence length="83" mass="9645">MASLLPIIPRYFLCLVEPTLFILAFVTTSMFLSYYVSTLSKLAPLHRLLPTERILTFQFSKLFFLIAVIELYIFYTKTDTKAV</sequence>
<protein>
    <recommendedName>
        <fullName evidence="2">DUF7704 domain-containing protein</fullName>
    </recommendedName>
</protein>
<feature type="domain" description="DUF7704" evidence="2">
    <location>
        <begin position="2"/>
        <end position="81"/>
    </location>
</feature>
<keyword evidence="4" id="KW-1185">Reference proteome</keyword>
<evidence type="ECO:0000313" key="3">
    <source>
        <dbReference type="EMBL" id="KAJ6057617.1"/>
    </source>
</evidence>
<reference evidence="3" key="2">
    <citation type="submission" date="2023-01" db="EMBL/GenBank/DDBJ databases">
        <authorList>
            <person name="Petersen C."/>
        </authorList>
    </citation>
    <scope>NUCLEOTIDE SEQUENCE</scope>
    <source>
        <strain evidence="3">IBT 15450</strain>
    </source>
</reference>
<evidence type="ECO:0000256" key="1">
    <source>
        <dbReference type="SAM" id="Phobius"/>
    </source>
</evidence>
<keyword evidence="1" id="KW-1133">Transmembrane helix</keyword>
<keyword evidence="1" id="KW-0472">Membrane</keyword>
<evidence type="ECO:0000313" key="4">
    <source>
        <dbReference type="Proteomes" id="UP001219568"/>
    </source>
</evidence>
<organism evidence="3 4">
    <name type="scientific">Penicillium canescens</name>
    <dbReference type="NCBI Taxonomy" id="5083"/>
    <lineage>
        <taxon>Eukaryota</taxon>
        <taxon>Fungi</taxon>
        <taxon>Dikarya</taxon>
        <taxon>Ascomycota</taxon>
        <taxon>Pezizomycotina</taxon>
        <taxon>Eurotiomycetes</taxon>
        <taxon>Eurotiomycetidae</taxon>
        <taxon>Eurotiales</taxon>
        <taxon>Aspergillaceae</taxon>
        <taxon>Penicillium</taxon>
    </lineage>
</organism>
<name>A0AAD6IPE9_PENCN</name>
<keyword evidence="1" id="KW-0812">Transmembrane</keyword>
<dbReference type="AlphaFoldDB" id="A0AAD6IPE9"/>
<feature type="transmembrane region" description="Helical" evidence="1">
    <location>
        <begin position="12"/>
        <end position="35"/>
    </location>
</feature>
<feature type="transmembrane region" description="Helical" evidence="1">
    <location>
        <begin position="55"/>
        <end position="75"/>
    </location>
</feature>
<proteinExistence type="predicted"/>
<evidence type="ECO:0000259" key="2">
    <source>
        <dbReference type="Pfam" id="PF24803"/>
    </source>
</evidence>